<comment type="similarity">
    <text evidence="2 4">Belongs to the glucose-6-phosphate 1-epimerase family.</text>
</comment>
<keyword evidence="8" id="KW-1185">Reference proteome</keyword>
<dbReference type="EC" id="5.1.3.15" evidence="4"/>
<evidence type="ECO:0000256" key="2">
    <source>
        <dbReference type="ARBA" id="ARBA00005866"/>
    </source>
</evidence>
<dbReference type="STRING" id="343509.SG1346"/>
<dbReference type="GO" id="GO:0047938">
    <property type="term" value="F:glucose-6-phosphate 1-epimerase activity"/>
    <property type="evidence" value="ECO:0007669"/>
    <property type="project" value="UniProtKB-UniRule"/>
</dbReference>
<dbReference type="OrthoDB" id="9790727at2"/>
<dbReference type="SUPFAM" id="SSF74650">
    <property type="entry name" value="Galactose mutarotase-like"/>
    <property type="match status" value="1"/>
</dbReference>
<dbReference type="InterPro" id="IPR014718">
    <property type="entry name" value="GH-type_carb-bd"/>
</dbReference>
<dbReference type="PANTHER" id="PTHR11122">
    <property type="entry name" value="APOSPORY-ASSOCIATED PROTEIN C-RELATED"/>
    <property type="match status" value="1"/>
</dbReference>
<dbReference type="InterPro" id="IPR011013">
    <property type="entry name" value="Gal_mutarotase_sf_dom"/>
</dbReference>
<reference evidence="7 9" key="2">
    <citation type="submission" date="2015-05" db="EMBL/GenBank/DDBJ databases">
        <authorList>
            <person name="Goodhead I."/>
        </authorList>
    </citation>
    <scope>NUCLEOTIDE SEQUENCE [LARGE SCALE GENOMIC DNA]</scope>
    <source>
        <strain evidence="7">B4</strain>
        <strain evidence="9">morsitans</strain>
    </source>
</reference>
<dbReference type="BioCyc" id="SGLO343509:SGP1_RS11845-MONOMER"/>
<dbReference type="PANTHER" id="PTHR11122:SF13">
    <property type="entry name" value="GLUCOSE-6-PHOSPHATE 1-EPIMERASE"/>
    <property type="match status" value="1"/>
</dbReference>
<dbReference type="Proteomes" id="UP000001932">
    <property type="component" value="Chromosome"/>
</dbReference>
<reference evidence="6 8" key="1">
    <citation type="journal article" date="2006" name="Genome Res.">
        <title>Massive genome erosion and functional adaptations provide insights into the symbiotic lifestyle of Sodalis glossinidius in the tsetse host.</title>
        <authorList>
            <person name="Toh H."/>
            <person name="Weiss B.L."/>
            <person name="Perkin S.A.H."/>
            <person name="Yamashita A."/>
            <person name="Oshima K."/>
            <person name="Hattori M."/>
            <person name="Aksoy S."/>
        </authorList>
    </citation>
    <scope>NUCLEOTIDE SEQUENCE [LARGE SCALE GENOMIC DNA]</scope>
    <source>
        <strain evidence="6">Morsitans</strain>
        <strain evidence="8">morsitans</strain>
    </source>
</reference>
<dbReference type="AlphaFoldDB" id="Q2NTA4"/>
<evidence type="ECO:0000313" key="8">
    <source>
        <dbReference type="Proteomes" id="UP000001932"/>
    </source>
</evidence>
<evidence type="ECO:0000256" key="1">
    <source>
        <dbReference type="ARBA" id="ARBA00001096"/>
    </source>
</evidence>
<dbReference type="EMBL" id="LN854557">
    <property type="protein sequence ID" value="CRL45351.1"/>
    <property type="molecule type" value="Genomic_DNA"/>
</dbReference>
<dbReference type="Proteomes" id="UP000245838">
    <property type="component" value="Chromosome sggmmb4_Chromosome"/>
</dbReference>
<dbReference type="EMBL" id="AP008232">
    <property type="protein sequence ID" value="BAE74621.1"/>
    <property type="molecule type" value="Genomic_DNA"/>
</dbReference>
<feature type="active site" evidence="5">
    <location>
        <position position="161"/>
    </location>
</feature>
<dbReference type="InterPro" id="IPR025532">
    <property type="entry name" value="G6P_1-epimerase"/>
</dbReference>
<dbReference type="KEGG" id="sgl:SG1346"/>
<sequence>MSDSLLALPVKQTLSPSLTLRQQDQLLLVAVDHPQVRAAITLQGAHLIAWQPTGEQPVLWLSEKSAFQEGLAIRGGVPICWPWFGKIATPNHGFARILPWELSDHSEDGQQVQLTFTLRDSTLTEPFFPHPFTLKAHFTLGQTCSIELVAEGEYQATAALHSYFTVGAIGDIHVSGLGANFIDKVNGALPAQQQGDLTFSGEVDRVYTAPAETSLIHDPVLGRVIEVHHQHHSDVVSWNCGQSLSQSIGDLADDSYLSYVCVETARVNAPLISTSATPARLRQTLRLRKS</sequence>
<protein>
    <recommendedName>
        <fullName evidence="4">Putative glucose-6-phosphate 1-epimerase</fullName>
        <ecNumber evidence="4">5.1.3.15</ecNumber>
    </recommendedName>
</protein>
<gene>
    <name evidence="7" type="primary">yeaD</name>
    <name evidence="6" type="ordered locus">SG1346</name>
    <name evidence="7" type="ORF">SGGMMB4_03009</name>
</gene>
<keyword evidence="3 4" id="KW-0413">Isomerase</keyword>
<dbReference type="GO" id="GO:0005737">
    <property type="term" value="C:cytoplasm"/>
    <property type="evidence" value="ECO:0007669"/>
    <property type="project" value="TreeGrafter"/>
</dbReference>
<dbReference type="eggNOG" id="COG0676">
    <property type="taxonomic scope" value="Bacteria"/>
</dbReference>
<evidence type="ECO:0000256" key="4">
    <source>
        <dbReference type="PIRNR" id="PIRNR016020"/>
    </source>
</evidence>
<dbReference type="HOGENOM" id="CLU_048345_4_1_6"/>
<organism evidence="6 8">
    <name type="scientific">Sodalis glossinidius (strain morsitans)</name>
    <dbReference type="NCBI Taxonomy" id="343509"/>
    <lineage>
        <taxon>Bacteria</taxon>
        <taxon>Pseudomonadati</taxon>
        <taxon>Pseudomonadota</taxon>
        <taxon>Gammaproteobacteria</taxon>
        <taxon>Enterobacterales</taxon>
        <taxon>Bruguierivoracaceae</taxon>
        <taxon>Sodalis</taxon>
    </lineage>
</organism>
<evidence type="ECO:0000313" key="7">
    <source>
        <dbReference type="EMBL" id="CRL45351.1"/>
    </source>
</evidence>
<evidence type="ECO:0000313" key="9">
    <source>
        <dbReference type="Proteomes" id="UP000245838"/>
    </source>
</evidence>
<dbReference type="Gene3D" id="2.70.98.10">
    <property type="match status" value="1"/>
</dbReference>
<dbReference type="GO" id="GO:0005975">
    <property type="term" value="P:carbohydrate metabolic process"/>
    <property type="evidence" value="ECO:0007669"/>
    <property type="project" value="InterPro"/>
</dbReference>
<dbReference type="InterPro" id="IPR008183">
    <property type="entry name" value="Aldose_1/G6P_1-epimerase"/>
</dbReference>
<name>Q2NTA4_SODGM</name>
<dbReference type="CDD" id="cd09020">
    <property type="entry name" value="D-hex-6-P-epi_like"/>
    <property type="match status" value="1"/>
</dbReference>
<dbReference type="GO" id="GO:0030246">
    <property type="term" value="F:carbohydrate binding"/>
    <property type="evidence" value="ECO:0007669"/>
    <property type="project" value="UniProtKB-UniRule"/>
</dbReference>
<proteinExistence type="inferred from homology"/>
<evidence type="ECO:0000256" key="5">
    <source>
        <dbReference type="PIRSR" id="PIRSR016020-1"/>
    </source>
</evidence>
<comment type="catalytic activity">
    <reaction evidence="1">
        <text>alpha-D-glucose 6-phosphate = beta-D-glucose 6-phosphate</text>
        <dbReference type="Rhea" id="RHEA:16249"/>
        <dbReference type="ChEBI" id="CHEBI:58225"/>
        <dbReference type="ChEBI" id="CHEBI:58247"/>
        <dbReference type="EC" id="5.1.3.15"/>
    </reaction>
</comment>
<evidence type="ECO:0000256" key="3">
    <source>
        <dbReference type="ARBA" id="ARBA00023235"/>
    </source>
</evidence>
<dbReference type="PIRSF" id="PIRSF016020">
    <property type="entry name" value="PHexose_mutarotase"/>
    <property type="match status" value="1"/>
</dbReference>
<evidence type="ECO:0000313" key="6">
    <source>
        <dbReference type="EMBL" id="BAE74621.1"/>
    </source>
</evidence>
<dbReference type="RefSeq" id="WP_011411174.1">
    <property type="nucleotide sequence ID" value="NC_007712.1"/>
</dbReference>
<dbReference type="Pfam" id="PF01263">
    <property type="entry name" value="Aldose_epim"/>
    <property type="match status" value="1"/>
</dbReference>
<accession>Q2NTA4</accession>
<feature type="active site" evidence="5">
    <location>
        <position position="263"/>
    </location>
</feature>